<evidence type="ECO:0000313" key="3">
    <source>
        <dbReference type="EMBL" id="CEM54132.1"/>
    </source>
</evidence>
<reference evidence="3" key="1">
    <citation type="submission" date="2014-11" db="EMBL/GenBank/DDBJ databases">
        <authorList>
            <person name="Otto D Thomas"/>
            <person name="Naeem Raeece"/>
        </authorList>
    </citation>
    <scope>NUCLEOTIDE SEQUENCE</scope>
</reference>
<name>A0A0G4IAR7_9ALVE</name>
<feature type="compositionally biased region" description="Polar residues" evidence="1">
    <location>
        <begin position="171"/>
        <end position="182"/>
    </location>
</feature>
<evidence type="ECO:0000256" key="1">
    <source>
        <dbReference type="SAM" id="MobiDB-lite"/>
    </source>
</evidence>
<dbReference type="EMBL" id="CDMZ01005758">
    <property type="protein sequence ID" value="CEM54132.1"/>
    <property type="molecule type" value="Genomic_DNA"/>
</dbReference>
<feature type="compositionally biased region" description="Basic and acidic residues" evidence="1">
    <location>
        <begin position="183"/>
        <end position="192"/>
    </location>
</feature>
<keyword evidence="2" id="KW-0472">Membrane</keyword>
<keyword evidence="2" id="KW-1133">Transmembrane helix</keyword>
<organism evidence="3">
    <name type="scientific">Chromera velia CCMP2878</name>
    <dbReference type="NCBI Taxonomy" id="1169474"/>
    <lineage>
        <taxon>Eukaryota</taxon>
        <taxon>Sar</taxon>
        <taxon>Alveolata</taxon>
        <taxon>Colpodellida</taxon>
        <taxon>Chromeraceae</taxon>
        <taxon>Chromera</taxon>
    </lineage>
</organism>
<protein>
    <submittedName>
        <fullName evidence="3">Uncharacterized protein</fullName>
    </submittedName>
</protein>
<keyword evidence="2" id="KW-0812">Transmembrane</keyword>
<gene>
    <name evidence="3" type="ORF">Cvel_12531</name>
</gene>
<accession>A0A0G4IAR7</accession>
<feature type="compositionally biased region" description="Gly residues" evidence="1">
    <location>
        <begin position="31"/>
        <end position="40"/>
    </location>
</feature>
<feature type="compositionally biased region" description="Pro residues" evidence="1">
    <location>
        <begin position="116"/>
        <end position="125"/>
    </location>
</feature>
<dbReference type="VEuPathDB" id="CryptoDB:Cvel_12531"/>
<feature type="compositionally biased region" description="Basic and acidic residues" evidence="1">
    <location>
        <begin position="235"/>
        <end position="249"/>
    </location>
</feature>
<feature type="transmembrane region" description="Helical" evidence="2">
    <location>
        <begin position="456"/>
        <end position="473"/>
    </location>
</feature>
<feature type="transmembrane region" description="Helical" evidence="2">
    <location>
        <begin position="431"/>
        <end position="449"/>
    </location>
</feature>
<feature type="compositionally biased region" description="Pro residues" evidence="1">
    <location>
        <begin position="329"/>
        <end position="343"/>
    </location>
</feature>
<feature type="compositionally biased region" description="Polar residues" evidence="1">
    <location>
        <begin position="306"/>
        <end position="320"/>
    </location>
</feature>
<evidence type="ECO:0000256" key="2">
    <source>
        <dbReference type="SAM" id="Phobius"/>
    </source>
</evidence>
<feature type="region of interest" description="Disordered" evidence="1">
    <location>
        <begin position="1"/>
        <end position="419"/>
    </location>
</feature>
<proteinExistence type="predicted"/>
<feature type="compositionally biased region" description="Low complexity" evidence="1">
    <location>
        <begin position="259"/>
        <end position="272"/>
    </location>
</feature>
<sequence length="520" mass="53440">MQNRSTPPLGPPPRTPVSIRARASSRDDHGGGGGAGGSGGATLSIPQQSPSDAIMGLQAASSPNSDKGTPPIPTHAQRAGASNSNRGKPPTSFPPSFPTESGPERPAVASRRGPPSTSPFPPPSQNPFGHTAPAAAQKASSGDTPQRGPELSATSEFRPLDSSPPFHGQAVSLSHPPTTTPQGREEEPRGRTGESPQIDHPFSTNERPPSFAGVGSFSTGPAATPEFAPPPSGDIHLEHSRSGGGDRDGGTIQEGITHAATSSTTMSATDASNDTHNKSKGRYGNVFNRDTSPSPAVTHPPAAAQRSPNVNANMPNSAFSTPRADLSRPPRPPHSSSPSPAPTPGNSGPPSAHVSPTPSRKGVGQLSYADSILTPNANSVRGRRPAGSVGAGETQQQYSSSKRGEEKYGGGRRVRRSPASSSSSVCFCCRLFSPFWALLWCLGAMVSRIAHTLRTLVFFAVLALLCWIVWSLVEESPLVGGPGPSPDLLTSVSSDVVNEGGGTWASKIGHGGGLSFDAVG</sequence>
<dbReference type="AlphaFoldDB" id="A0A0G4IAR7"/>